<keyword evidence="7 17" id="KW-0479">Metal-binding</keyword>
<dbReference type="Pfam" id="PF00116">
    <property type="entry name" value="COX2"/>
    <property type="match status" value="1"/>
</dbReference>
<comment type="cofactor">
    <cofactor evidence="17">
        <name>Cu cation</name>
        <dbReference type="ChEBI" id="CHEBI:23378"/>
    </cofactor>
    <text evidence="17">Binds a copper A center.</text>
</comment>
<keyword evidence="5 17" id="KW-0679">Respiratory chain</keyword>
<geneLocation type="mitochondrion" evidence="21"/>
<feature type="domain" description="Cytochrome oxidase subunit II transmembrane region profile" evidence="20">
    <location>
        <begin position="1"/>
        <end position="91"/>
    </location>
</feature>
<dbReference type="GO" id="GO:0016491">
    <property type="term" value="F:oxidoreductase activity"/>
    <property type="evidence" value="ECO:0007669"/>
    <property type="project" value="InterPro"/>
</dbReference>
<dbReference type="Pfam" id="PF02790">
    <property type="entry name" value="COX2_TM"/>
    <property type="match status" value="1"/>
</dbReference>
<keyword evidence="6 17" id="KW-0812">Transmembrane</keyword>
<dbReference type="InterPro" id="IPR034210">
    <property type="entry name" value="CcO_II_C"/>
</dbReference>
<evidence type="ECO:0000256" key="12">
    <source>
        <dbReference type="ARBA" id="ARBA00022989"/>
    </source>
</evidence>
<dbReference type="Gene3D" id="1.10.287.90">
    <property type="match status" value="1"/>
</dbReference>
<keyword evidence="4 17" id="KW-0813">Transport</keyword>
<protein>
    <recommendedName>
        <fullName evidence="3 17">Cytochrome c oxidase subunit 2</fullName>
    </recommendedName>
</protein>
<evidence type="ECO:0000259" key="20">
    <source>
        <dbReference type="PROSITE" id="PS50999"/>
    </source>
</evidence>
<dbReference type="InterPro" id="IPR001505">
    <property type="entry name" value="Copper_CuA"/>
</dbReference>
<dbReference type="InterPro" id="IPR011759">
    <property type="entry name" value="Cyt_c_oxidase_su2_TM_dom"/>
</dbReference>
<evidence type="ECO:0000256" key="1">
    <source>
        <dbReference type="ARBA" id="ARBA00004448"/>
    </source>
</evidence>
<dbReference type="CDD" id="cd13912">
    <property type="entry name" value="CcO_II_C"/>
    <property type="match status" value="1"/>
</dbReference>
<evidence type="ECO:0000256" key="13">
    <source>
        <dbReference type="ARBA" id="ARBA00023008"/>
    </source>
</evidence>
<dbReference type="EMBL" id="MZ326700">
    <property type="protein sequence ID" value="QYK19525.1"/>
    <property type="molecule type" value="Genomic_DNA"/>
</dbReference>
<evidence type="ECO:0000256" key="5">
    <source>
        <dbReference type="ARBA" id="ARBA00022660"/>
    </source>
</evidence>
<gene>
    <name evidence="21" type="primary">COX2</name>
</gene>
<dbReference type="Gene3D" id="2.60.40.420">
    <property type="entry name" value="Cupredoxins - blue copper proteins"/>
    <property type="match status" value="1"/>
</dbReference>
<dbReference type="FunFam" id="2.60.40.420:FF:000001">
    <property type="entry name" value="Cytochrome c oxidase subunit 2"/>
    <property type="match status" value="1"/>
</dbReference>
<dbReference type="InterPro" id="IPR014222">
    <property type="entry name" value="Cyt_c_oxidase_su2"/>
</dbReference>
<dbReference type="GO" id="GO:0042773">
    <property type="term" value="P:ATP synthesis coupled electron transport"/>
    <property type="evidence" value="ECO:0007669"/>
    <property type="project" value="TreeGrafter"/>
</dbReference>
<keyword evidence="14 17" id="KW-0496">Mitochondrion</keyword>
<keyword evidence="13 17" id="KW-0186">Copper</keyword>
<dbReference type="InterPro" id="IPR036257">
    <property type="entry name" value="Cyt_c_oxidase_su2_TM_sf"/>
</dbReference>
<dbReference type="PANTHER" id="PTHR22888">
    <property type="entry name" value="CYTOCHROME C OXIDASE, SUBUNIT II"/>
    <property type="match status" value="1"/>
</dbReference>
<dbReference type="PANTHER" id="PTHR22888:SF9">
    <property type="entry name" value="CYTOCHROME C OXIDASE SUBUNIT 2"/>
    <property type="match status" value="1"/>
</dbReference>
<proteinExistence type="inferred from homology"/>
<dbReference type="PROSITE" id="PS50857">
    <property type="entry name" value="COX2_CUA"/>
    <property type="match status" value="1"/>
</dbReference>
<name>A0A8F9RRV0_9ANNE</name>
<evidence type="ECO:0000256" key="10">
    <source>
        <dbReference type="ARBA" id="ARBA00022967"/>
    </source>
</evidence>
<evidence type="ECO:0000313" key="21">
    <source>
        <dbReference type="EMBL" id="QYK19525.1"/>
    </source>
</evidence>
<dbReference type="InterPro" id="IPR008972">
    <property type="entry name" value="Cupredoxin"/>
</dbReference>
<evidence type="ECO:0000256" key="15">
    <source>
        <dbReference type="ARBA" id="ARBA00023136"/>
    </source>
</evidence>
<comment type="similarity">
    <text evidence="2 17">Belongs to the cytochrome c oxidase subunit 2 family.</text>
</comment>
<evidence type="ECO:0000256" key="2">
    <source>
        <dbReference type="ARBA" id="ARBA00007866"/>
    </source>
</evidence>
<dbReference type="PROSITE" id="PS50999">
    <property type="entry name" value="COX2_TM"/>
    <property type="match status" value="1"/>
</dbReference>
<dbReference type="PROSITE" id="PS00078">
    <property type="entry name" value="COX2"/>
    <property type="match status" value="1"/>
</dbReference>
<keyword evidence="15 17" id="KW-0472">Membrane</keyword>
<evidence type="ECO:0000256" key="8">
    <source>
        <dbReference type="ARBA" id="ARBA00022792"/>
    </source>
</evidence>
<keyword evidence="12 18" id="KW-1133">Transmembrane helix</keyword>
<dbReference type="GO" id="GO:0005743">
    <property type="term" value="C:mitochondrial inner membrane"/>
    <property type="evidence" value="ECO:0007669"/>
    <property type="project" value="UniProtKB-SubCell"/>
</dbReference>
<evidence type="ECO:0000259" key="19">
    <source>
        <dbReference type="PROSITE" id="PS50857"/>
    </source>
</evidence>
<feature type="transmembrane region" description="Helical" evidence="18">
    <location>
        <begin position="28"/>
        <end position="51"/>
    </location>
</feature>
<dbReference type="InterPro" id="IPR002429">
    <property type="entry name" value="CcO_II-like_C"/>
</dbReference>
<dbReference type="AlphaFoldDB" id="A0A8F9RRV0"/>
<dbReference type="NCBIfam" id="TIGR02866">
    <property type="entry name" value="CoxB"/>
    <property type="match status" value="1"/>
</dbReference>
<evidence type="ECO:0000256" key="3">
    <source>
        <dbReference type="ARBA" id="ARBA00015946"/>
    </source>
</evidence>
<organism evidence="21">
    <name type="scientific">Neoamphitrite affinis</name>
    <dbReference type="NCBI Taxonomy" id="2716569"/>
    <lineage>
        <taxon>Eukaryota</taxon>
        <taxon>Metazoa</taxon>
        <taxon>Spiralia</taxon>
        <taxon>Lophotrochozoa</taxon>
        <taxon>Annelida</taxon>
        <taxon>Polychaeta</taxon>
        <taxon>Sedentaria</taxon>
        <taxon>Canalipalpata</taxon>
        <taxon>Terebellida</taxon>
        <taxon>Terebelliformia</taxon>
        <taxon>Terebellidae</taxon>
        <taxon>Neoamphitrite</taxon>
    </lineage>
</organism>
<dbReference type="SUPFAM" id="SSF81464">
    <property type="entry name" value="Cytochrome c oxidase subunit II-like, transmembrane region"/>
    <property type="match status" value="1"/>
</dbReference>
<evidence type="ECO:0000256" key="14">
    <source>
        <dbReference type="ARBA" id="ARBA00023128"/>
    </source>
</evidence>
<feature type="domain" description="Cytochrome oxidase subunit II copper A binding" evidence="19">
    <location>
        <begin position="92"/>
        <end position="225"/>
    </location>
</feature>
<keyword evidence="10" id="KW-1278">Translocase</keyword>
<evidence type="ECO:0000256" key="11">
    <source>
        <dbReference type="ARBA" id="ARBA00022982"/>
    </source>
</evidence>
<evidence type="ECO:0000256" key="17">
    <source>
        <dbReference type="RuleBase" id="RU000457"/>
    </source>
</evidence>
<keyword evidence="11 17" id="KW-0249">Electron transport</keyword>
<evidence type="ECO:0000256" key="9">
    <source>
        <dbReference type="ARBA" id="ARBA00022842"/>
    </source>
</evidence>
<evidence type="ECO:0000256" key="7">
    <source>
        <dbReference type="ARBA" id="ARBA00022723"/>
    </source>
</evidence>
<reference evidence="21" key="1">
    <citation type="submission" date="2021-05" db="EMBL/GenBank/DDBJ databases">
        <authorList>
            <person name="Nam S.-E."/>
            <person name="Lee S."/>
            <person name="Rhee J.-S."/>
        </authorList>
    </citation>
    <scope>NUCLEOTIDE SEQUENCE</scope>
</reference>
<evidence type="ECO:0000256" key="4">
    <source>
        <dbReference type="ARBA" id="ARBA00022448"/>
    </source>
</evidence>
<evidence type="ECO:0000256" key="16">
    <source>
        <dbReference type="ARBA" id="ARBA00049512"/>
    </source>
</evidence>
<evidence type="ECO:0000256" key="6">
    <source>
        <dbReference type="ARBA" id="ARBA00022692"/>
    </source>
</evidence>
<sequence>MATWAQLSFQDAASPVMSQLIAFHDHTMLILMLVTSIVSYAFASLMFNMYSSRYILEAQQIETIWTILPAITLLFLAFPSLHILYLMDEISQPSITMKTIGHQWYWSYEYADFSSLEFDSYMTPEKELKMGEFRLLEVDHRAVAPMNTEVRILVTGADVIHSWALPSLGLKVDAIPGRLNQLGFMANRPGIFYGQCSEICGANHSFMPIALEIIDTQSFIKWALKNST</sequence>
<dbReference type="GO" id="GO:0005507">
    <property type="term" value="F:copper ion binding"/>
    <property type="evidence" value="ECO:0007669"/>
    <property type="project" value="InterPro"/>
</dbReference>
<dbReference type="GO" id="GO:0004129">
    <property type="term" value="F:cytochrome-c oxidase activity"/>
    <property type="evidence" value="ECO:0007669"/>
    <property type="project" value="UniProtKB-EC"/>
</dbReference>
<dbReference type="SUPFAM" id="SSF49503">
    <property type="entry name" value="Cupredoxins"/>
    <property type="match status" value="1"/>
</dbReference>
<keyword evidence="8 17" id="KW-0999">Mitochondrion inner membrane</keyword>
<comment type="function">
    <text evidence="17">Component of the cytochrome c oxidase, the last enzyme in the mitochondrial electron transport chain which drives oxidative phosphorylation. The respiratory chain contains 3 multisubunit complexes succinate dehydrogenase (complex II, CII), ubiquinol-cytochrome c oxidoreductase (cytochrome b-c1 complex, complex III, CIII) and cytochrome c oxidase (complex IV, CIV), that cooperate to transfer electrons derived from NADH and succinate to molecular oxygen, creating an electrochemical gradient over the inner membrane that drives transmembrane transport and the ATP synthase. Cytochrome c oxidase is the component of the respiratory chain that catalyzes the reduction of oxygen to water. Electrons originating from reduced cytochrome c in the intermembrane space (IMS) are transferred via the dinuclear copper A center (CU(A)) of subunit 2 and heme A of subunit 1 to the active site in subunit 1, a binuclear center (BNC) formed by heme A3 and copper B (CU(B)). The BNC reduces molecular oxygen to 2 water molecules using 4 electrons from cytochrome c in the IMS and 4 protons from the mitochondrial matrix.</text>
</comment>
<evidence type="ECO:0000256" key="18">
    <source>
        <dbReference type="SAM" id="Phobius"/>
    </source>
</evidence>
<dbReference type="FunFam" id="1.10.287.90:FF:000001">
    <property type="entry name" value="Cytochrome c oxidase subunit 2"/>
    <property type="match status" value="1"/>
</dbReference>
<feature type="transmembrane region" description="Helical" evidence="18">
    <location>
        <begin position="63"/>
        <end position="87"/>
    </location>
</feature>
<dbReference type="PRINTS" id="PR01166">
    <property type="entry name" value="CYCOXIDASEII"/>
</dbReference>
<accession>A0A8F9RRV0</accession>
<dbReference type="InterPro" id="IPR045187">
    <property type="entry name" value="CcO_II"/>
</dbReference>
<keyword evidence="9" id="KW-0460">Magnesium</keyword>
<comment type="catalytic activity">
    <reaction evidence="16">
        <text>4 Fe(II)-[cytochrome c] + O2 + 8 H(+)(in) = 4 Fe(III)-[cytochrome c] + 2 H2O + 4 H(+)(out)</text>
        <dbReference type="Rhea" id="RHEA:11436"/>
        <dbReference type="Rhea" id="RHEA-COMP:10350"/>
        <dbReference type="Rhea" id="RHEA-COMP:14399"/>
        <dbReference type="ChEBI" id="CHEBI:15377"/>
        <dbReference type="ChEBI" id="CHEBI:15378"/>
        <dbReference type="ChEBI" id="CHEBI:15379"/>
        <dbReference type="ChEBI" id="CHEBI:29033"/>
        <dbReference type="ChEBI" id="CHEBI:29034"/>
        <dbReference type="EC" id="7.1.1.9"/>
    </reaction>
    <physiologicalReaction direction="left-to-right" evidence="16">
        <dbReference type="Rhea" id="RHEA:11437"/>
    </physiologicalReaction>
</comment>
<comment type="subcellular location">
    <subcellularLocation>
        <location evidence="1 17">Mitochondrion inner membrane</location>
        <topology evidence="1 17">Multi-pass membrane protein</topology>
    </subcellularLocation>
</comment>